<feature type="transmembrane region" description="Helical" evidence="6">
    <location>
        <begin position="309"/>
        <end position="331"/>
    </location>
</feature>
<gene>
    <name evidence="8" type="primary">bcr_2</name>
    <name evidence="8" type="ORF">AQUSIP_23400</name>
</gene>
<evidence type="ECO:0000259" key="7">
    <source>
        <dbReference type="PROSITE" id="PS50850"/>
    </source>
</evidence>
<keyword evidence="9" id="KW-1185">Reference proteome</keyword>
<evidence type="ECO:0000313" key="9">
    <source>
        <dbReference type="Proteomes" id="UP000324194"/>
    </source>
</evidence>
<evidence type="ECO:0000256" key="1">
    <source>
        <dbReference type="ARBA" id="ARBA00004141"/>
    </source>
</evidence>
<evidence type="ECO:0000313" key="8">
    <source>
        <dbReference type="EMBL" id="VVC77013.1"/>
    </source>
</evidence>
<dbReference type="RefSeq" id="WP_232051921.1">
    <property type="nucleotide sequence ID" value="NZ_LR699120.1"/>
</dbReference>
<keyword evidence="4 6" id="KW-1133">Transmembrane helix</keyword>
<name>A0A5E4PL06_9COXI</name>
<feature type="transmembrane region" description="Helical" evidence="6">
    <location>
        <begin position="43"/>
        <end position="62"/>
    </location>
</feature>
<dbReference type="Proteomes" id="UP000324194">
    <property type="component" value="Chromosome 2"/>
</dbReference>
<feature type="transmembrane region" description="Helical" evidence="6">
    <location>
        <begin position="214"/>
        <end position="238"/>
    </location>
</feature>
<accession>A0A5E4PL06</accession>
<dbReference type="PANTHER" id="PTHR23502:SF132">
    <property type="entry name" value="POLYAMINE TRANSPORTER 2-RELATED"/>
    <property type="match status" value="1"/>
</dbReference>
<feature type="transmembrane region" description="Helical" evidence="6">
    <location>
        <begin position="136"/>
        <end position="161"/>
    </location>
</feature>
<dbReference type="AlphaFoldDB" id="A0A5E4PL06"/>
<keyword evidence="3 6" id="KW-0812">Transmembrane</keyword>
<protein>
    <submittedName>
        <fullName evidence="8">Bicyclomycin resistance protein</fullName>
    </submittedName>
</protein>
<comment type="subcellular location">
    <subcellularLocation>
        <location evidence="1">Membrane</location>
        <topology evidence="1">Multi-pass membrane protein</topology>
    </subcellularLocation>
</comment>
<dbReference type="SUPFAM" id="SSF103473">
    <property type="entry name" value="MFS general substrate transporter"/>
    <property type="match status" value="1"/>
</dbReference>
<dbReference type="GO" id="GO:0022857">
    <property type="term" value="F:transmembrane transporter activity"/>
    <property type="evidence" value="ECO:0007669"/>
    <property type="project" value="InterPro"/>
</dbReference>
<dbReference type="EMBL" id="LR699120">
    <property type="protein sequence ID" value="VVC77013.1"/>
    <property type="molecule type" value="Genomic_DNA"/>
</dbReference>
<dbReference type="InterPro" id="IPR036259">
    <property type="entry name" value="MFS_trans_sf"/>
</dbReference>
<dbReference type="Pfam" id="PF07690">
    <property type="entry name" value="MFS_1"/>
    <property type="match status" value="1"/>
</dbReference>
<evidence type="ECO:0000256" key="2">
    <source>
        <dbReference type="ARBA" id="ARBA00022448"/>
    </source>
</evidence>
<evidence type="ECO:0000256" key="5">
    <source>
        <dbReference type="ARBA" id="ARBA00023136"/>
    </source>
</evidence>
<evidence type="ECO:0000256" key="6">
    <source>
        <dbReference type="SAM" id="Phobius"/>
    </source>
</evidence>
<dbReference type="PANTHER" id="PTHR23502">
    <property type="entry name" value="MAJOR FACILITATOR SUPERFAMILY"/>
    <property type="match status" value="1"/>
</dbReference>
<proteinExistence type="predicted"/>
<keyword evidence="5 6" id="KW-0472">Membrane</keyword>
<dbReference type="KEGG" id="asip:AQUSIP_23400"/>
<feature type="transmembrane region" description="Helical" evidence="6">
    <location>
        <begin position="281"/>
        <end position="303"/>
    </location>
</feature>
<dbReference type="Gene3D" id="1.20.1720.10">
    <property type="entry name" value="Multidrug resistance protein D"/>
    <property type="match status" value="1"/>
</dbReference>
<feature type="transmembrane region" description="Helical" evidence="6">
    <location>
        <begin position="250"/>
        <end position="269"/>
    </location>
</feature>
<feature type="domain" description="Major facilitator superfamily (MFS) profile" evidence="7">
    <location>
        <begin position="6"/>
        <end position="395"/>
    </location>
</feature>
<feature type="transmembrane region" description="Helical" evidence="6">
    <location>
        <begin position="103"/>
        <end position="124"/>
    </location>
</feature>
<reference evidence="8 9" key="1">
    <citation type="submission" date="2019-08" db="EMBL/GenBank/DDBJ databases">
        <authorList>
            <person name="Guy L."/>
        </authorList>
    </citation>
    <scope>NUCLEOTIDE SEQUENCE [LARGE SCALE GENOMIC DNA]</scope>
    <source>
        <strain evidence="8 9">SGT-108</strain>
    </source>
</reference>
<dbReference type="InterPro" id="IPR011701">
    <property type="entry name" value="MFS"/>
</dbReference>
<feature type="transmembrane region" description="Helical" evidence="6">
    <location>
        <begin position="74"/>
        <end position="97"/>
    </location>
</feature>
<feature type="transmembrane region" description="Helical" evidence="6">
    <location>
        <begin position="12"/>
        <end position="31"/>
    </location>
</feature>
<keyword evidence="2" id="KW-0813">Transport</keyword>
<evidence type="ECO:0000256" key="3">
    <source>
        <dbReference type="ARBA" id="ARBA00022692"/>
    </source>
</evidence>
<sequence>MQKQFSIPFMTLLLMISFASVNAVLFTPALPDIKQFFHLTDDQAQLTMIWFLTGYALGQLVYGPIANRFGRKPAVYCGVGLQIVSSLICVLSGWLHIYSILVAGRFFLALGSGVGLKMTFTLVNECLDARAASQKIAYLTLAFAVTPGLAVALGGVLTAYYGWESCFFALAAYGLFLLILTFNLPETLSIKDKNALKITHLFLAYVRQFRNTTLVSGGLLMGCCSAFVYIFAAVAPFVAINLMGMNSTEYGFANLLPPIGLLSGSLSSARLVRVFPLKKMIGIGIVIAASGSVIMILAVHMQLSAIFSIFFPMMFIYYGLCFILANASTIAMHQVDDKSHGSAVMSFLNMGLATLAVICLGPLTIKATLLPGLFLLVCALMMVLYQFIGVRTNQI</sequence>
<evidence type="ECO:0000256" key="4">
    <source>
        <dbReference type="ARBA" id="ARBA00022989"/>
    </source>
</evidence>
<dbReference type="GO" id="GO:0005886">
    <property type="term" value="C:plasma membrane"/>
    <property type="evidence" value="ECO:0007669"/>
    <property type="project" value="TreeGrafter"/>
</dbReference>
<organism evidence="8 9">
    <name type="scientific">Aquicella siphonis</name>
    <dbReference type="NCBI Taxonomy" id="254247"/>
    <lineage>
        <taxon>Bacteria</taxon>
        <taxon>Pseudomonadati</taxon>
        <taxon>Pseudomonadota</taxon>
        <taxon>Gammaproteobacteria</taxon>
        <taxon>Legionellales</taxon>
        <taxon>Coxiellaceae</taxon>
        <taxon>Aquicella</taxon>
    </lineage>
</organism>
<feature type="transmembrane region" description="Helical" evidence="6">
    <location>
        <begin position="343"/>
        <end position="363"/>
    </location>
</feature>
<feature type="transmembrane region" description="Helical" evidence="6">
    <location>
        <begin position="369"/>
        <end position="388"/>
    </location>
</feature>
<dbReference type="InterPro" id="IPR020846">
    <property type="entry name" value="MFS_dom"/>
</dbReference>
<dbReference type="PROSITE" id="PS50850">
    <property type="entry name" value="MFS"/>
    <property type="match status" value="1"/>
</dbReference>
<feature type="transmembrane region" description="Helical" evidence="6">
    <location>
        <begin position="167"/>
        <end position="184"/>
    </location>
</feature>